<protein>
    <submittedName>
        <fullName evidence="2">Uncharacterized protein</fullName>
    </submittedName>
</protein>
<keyword evidence="3" id="KW-1185">Reference proteome</keyword>
<feature type="region of interest" description="Disordered" evidence="1">
    <location>
        <begin position="1"/>
        <end position="181"/>
    </location>
</feature>
<dbReference type="Proteomes" id="UP001217918">
    <property type="component" value="Unassembled WGS sequence"/>
</dbReference>
<sequence length="743" mass="81987">MGDSGTERQDLFKRPQPKPSSAGQRATNGAAPYRQAGNPTAVQQPRRRPLTLAEAYRMAEAEEEAARGSPSPAPRPRRGRPDGEANKKQQTTPTEPMPGANRQQRRIQTPGFTLPRGDPADASDQSESEIDRKLEAFGRQQAGSHESVDPGVGLFSRSRMGGDVYSPRKGVNPRASSHRLETRDLQISNSPPVYLGRTNTKIDEIRALEEKIFNGVDDSFQERPRNVRLDEIRALEEEVVRKYPVGHLDESPSNTRRDEIKAATEGDDTAARLSSASTEAASGNEDVDFWIRKNEDAYRSNQQNAPKLSKFDQYRAREMESLTRRALATARLGEFQDPDAGSRSPSVSPKMARKLSRESLPAEDGAPARFSKLSGPALARLPALAEQMPDIPVTVSRRTVEGDDAKHSSPLAADAQGHPTPTVTGAPPTVKDDLLEIQRLHQIDDSTLDDFADLLGSPESCTPPEERLAQPKTQTEGTENGGAILDREEELEAYDRMSKTLQTGLLGIRTAKQGIERLEDKVAHADSKSELPAPVTAVEAAARHGECPSCEESAAGASLAHVHLPVPRLWHRAPRFQFTWLGLLLFLLSLWYATESSLCAAYCKPQYCYPGRPCAWSLDDPLWGFALPVKLDQWTTGGQGRRVLNKIGPDVVDWMADLWDAATGTDIAQVDTTYYDWHQKRQHKRRLMRKGLVKGFVERPEDRDKFAAWKAVRLAHHTAGSVGDPADHGREEAESMAGDEKVP</sequence>
<evidence type="ECO:0000256" key="1">
    <source>
        <dbReference type="SAM" id="MobiDB-lite"/>
    </source>
</evidence>
<feature type="compositionally biased region" description="Basic and acidic residues" evidence="1">
    <location>
        <begin position="725"/>
        <end position="743"/>
    </location>
</feature>
<proteinExistence type="predicted"/>
<feature type="region of interest" description="Disordered" evidence="1">
    <location>
        <begin position="246"/>
        <end position="280"/>
    </location>
</feature>
<feature type="compositionally biased region" description="Basic and acidic residues" evidence="1">
    <location>
        <begin position="1"/>
        <end position="13"/>
    </location>
</feature>
<evidence type="ECO:0000313" key="3">
    <source>
        <dbReference type="Proteomes" id="UP001217918"/>
    </source>
</evidence>
<accession>A0AAD9I162</accession>
<comment type="caution">
    <text evidence="2">The sequence shown here is derived from an EMBL/GenBank/DDBJ whole genome shotgun (WGS) entry which is preliminary data.</text>
</comment>
<feature type="region of interest" description="Disordered" evidence="1">
    <location>
        <begin position="399"/>
        <end position="429"/>
    </location>
</feature>
<feature type="compositionally biased region" description="Low complexity" evidence="1">
    <location>
        <begin position="419"/>
        <end position="429"/>
    </location>
</feature>
<evidence type="ECO:0000313" key="2">
    <source>
        <dbReference type="EMBL" id="KAK2068679.1"/>
    </source>
</evidence>
<feature type="region of interest" description="Disordered" evidence="1">
    <location>
        <begin position="718"/>
        <end position="743"/>
    </location>
</feature>
<feature type="region of interest" description="Disordered" evidence="1">
    <location>
        <begin position="455"/>
        <end position="480"/>
    </location>
</feature>
<organism evidence="2 3">
    <name type="scientific">Phyllachora maydis</name>
    <dbReference type="NCBI Taxonomy" id="1825666"/>
    <lineage>
        <taxon>Eukaryota</taxon>
        <taxon>Fungi</taxon>
        <taxon>Dikarya</taxon>
        <taxon>Ascomycota</taxon>
        <taxon>Pezizomycotina</taxon>
        <taxon>Sordariomycetes</taxon>
        <taxon>Sordariomycetidae</taxon>
        <taxon>Phyllachorales</taxon>
        <taxon>Phyllachoraceae</taxon>
        <taxon>Phyllachora</taxon>
    </lineage>
</organism>
<name>A0AAD9I162_9PEZI</name>
<dbReference type="EMBL" id="JAQQPM010000002">
    <property type="protein sequence ID" value="KAK2068679.1"/>
    <property type="molecule type" value="Genomic_DNA"/>
</dbReference>
<dbReference type="AlphaFoldDB" id="A0AAD9I162"/>
<gene>
    <name evidence="2" type="ORF">P8C59_003308</name>
</gene>
<feature type="region of interest" description="Disordered" evidence="1">
    <location>
        <begin position="332"/>
        <end position="369"/>
    </location>
</feature>
<reference evidence="2" key="1">
    <citation type="journal article" date="2023" name="Mol. Plant Microbe Interact.">
        <title>Elucidating the Obligate Nature and Biological Capacity of an Invasive Fungal Corn Pathogen.</title>
        <authorList>
            <person name="MacCready J.S."/>
            <person name="Roggenkamp E.M."/>
            <person name="Gdanetz K."/>
            <person name="Chilvers M.I."/>
        </authorList>
    </citation>
    <scope>NUCLEOTIDE SEQUENCE</scope>
    <source>
        <strain evidence="2">PM02</strain>
    </source>
</reference>
<feature type="compositionally biased region" description="Basic and acidic residues" evidence="1">
    <location>
        <begin position="246"/>
        <end position="264"/>
    </location>
</feature>
<feature type="compositionally biased region" description="Basic and acidic residues" evidence="1">
    <location>
        <begin position="57"/>
        <end position="66"/>
    </location>
</feature>